<dbReference type="PROSITE" id="PS50931">
    <property type="entry name" value="HTH_LYSR"/>
    <property type="match status" value="1"/>
</dbReference>
<dbReference type="SUPFAM" id="SSF53850">
    <property type="entry name" value="Periplasmic binding protein-like II"/>
    <property type="match status" value="1"/>
</dbReference>
<dbReference type="CDD" id="cd08471">
    <property type="entry name" value="PBP2_CrgA_like_2"/>
    <property type="match status" value="1"/>
</dbReference>
<dbReference type="InterPro" id="IPR036388">
    <property type="entry name" value="WH-like_DNA-bd_sf"/>
</dbReference>
<keyword evidence="2" id="KW-0805">Transcription regulation</keyword>
<dbReference type="InterPro" id="IPR005119">
    <property type="entry name" value="LysR_subst-bd"/>
</dbReference>
<dbReference type="AlphaFoldDB" id="A0A3A3FP81"/>
<keyword evidence="7" id="KW-1185">Reference proteome</keyword>
<dbReference type="OrthoDB" id="9786526at2"/>
<dbReference type="SUPFAM" id="SSF46785">
    <property type="entry name" value="Winged helix' DNA-binding domain"/>
    <property type="match status" value="1"/>
</dbReference>
<dbReference type="PANTHER" id="PTHR30537:SF5">
    <property type="entry name" value="HTH-TYPE TRANSCRIPTIONAL ACTIVATOR TTDR-RELATED"/>
    <property type="match status" value="1"/>
</dbReference>
<evidence type="ECO:0000256" key="4">
    <source>
        <dbReference type="ARBA" id="ARBA00023163"/>
    </source>
</evidence>
<evidence type="ECO:0000256" key="3">
    <source>
        <dbReference type="ARBA" id="ARBA00023125"/>
    </source>
</evidence>
<name>A0A3A3FP81_9BURK</name>
<dbReference type="FunFam" id="1.10.10.10:FF:000001">
    <property type="entry name" value="LysR family transcriptional regulator"/>
    <property type="match status" value="1"/>
</dbReference>
<keyword evidence="4" id="KW-0804">Transcription</keyword>
<reference evidence="7" key="1">
    <citation type="submission" date="2018-09" db="EMBL/GenBank/DDBJ databases">
        <authorList>
            <person name="Zhu H."/>
        </authorList>
    </citation>
    <scope>NUCLEOTIDE SEQUENCE [LARGE SCALE GENOMIC DNA]</scope>
    <source>
        <strain evidence="7">K1R23-30</strain>
    </source>
</reference>
<dbReference type="GO" id="GO:0003700">
    <property type="term" value="F:DNA-binding transcription factor activity"/>
    <property type="evidence" value="ECO:0007669"/>
    <property type="project" value="InterPro"/>
</dbReference>
<dbReference type="Gene3D" id="3.40.190.290">
    <property type="match status" value="1"/>
</dbReference>
<dbReference type="EMBL" id="QYUO01000001">
    <property type="protein sequence ID" value="RJF97270.1"/>
    <property type="molecule type" value="Genomic_DNA"/>
</dbReference>
<comment type="similarity">
    <text evidence="1">Belongs to the LysR transcriptional regulatory family.</text>
</comment>
<gene>
    <name evidence="6" type="ORF">D3871_01005</name>
</gene>
<evidence type="ECO:0000313" key="7">
    <source>
        <dbReference type="Proteomes" id="UP000265955"/>
    </source>
</evidence>
<protein>
    <submittedName>
        <fullName evidence="6">LysR family transcriptional regulator</fullName>
    </submittedName>
</protein>
<keyword evidence="3" id="KW-0238">DNA-binding</keyword>
<evidence type="ECO:0000313" key="6">
    <source>
        <dbReference type="EMBL" id="RJF97270.1"/>
    </source>
</evidence>
<feature type="domain" description="HTH lysR-type" evidence="5">
    <location>
        <begin position="1"/>
        <end position="59"/>
    </location>
</feature>
<evidence type="ECO:0000259" key="5">
    <source>
        <dbReference type="PROSITE" id="PS50931"/>
    </source>
</evidence>
<dbReference type="GO" id="GO:0043565">
    <property type="term" value="F:sequence-specific DNA binding"/>
    <property type="evidence" value="ECO:0007669"/>
    <property type="project" value="TreeGrafter"/>
</dbReference>
<dbReference type="InterPro" id="IPR036390">
    <property type="entry name" value="WH_DNA-bd_sf"/>
</dbReference>
<dbReference type="Pfam" id="PF03466">
    <property type="entry name" value="LysR_substrate"/>
    <property type="match status" value="1"/>
</dbReference>
<sequence>MDKLRGIQTFIAISERGSLTAAANALDTSLPTVVRKLAELESSLGVRLFNRTTRRIHLTDEGHRYLAICKTALTQLEEAEEALFDAKATPTGKLMLTAPVLFGRLHVAPLVAEFMRMHPSLSVEMLLLDRNIDLIEEGVDVAVRIGHLGDSTLHAVPAGILQRVICASPAYLKQHGTPKHPTELASHAGIRFTGRSVLSEWNFRENGRALTVRFTPRLMTNSVDAAINACRDGLGVGAFLSYMVQGPVGAGELKPILRKFEAEPLPIHMLYPHSKLMSARVRAFIDFAAPRLRAQNFTRL</sequence>
<evidence type="ECO:0000256" key="2">
    <source>
        <dbReference type="ARBA" id="ARBA00023015"/>
    </source>
</evidence>
<dbReference type="InterPro" id="IPR000847">
    <property type="entry name" value="LysR_HTH_N"/>
</dbReference>
<dbReference type="Pfam" id="PF00126">
    <property type="entry name" value="HTH_1"/>
    <property type="match status" value="1"/>
</dbReference>
<dbReference type="RefSeq" id="WP_119767220.1">
    <property type="nucleotide sequence ID" value="NZ_QYUO01000001.1"/>
</dbReference>
<dbReference type="PANTHER" id="PTHR30537">
    <property type="entry name" value="HTH-TYPE TRANSCRIPTIONAL REGULATOR"/>
    <property type="match status" value="1"/>
</dbReference>
<comment type="caution">
    <text evidence="6">The sequence shown here is derived from an EMBL/GenBank/DDBJ whole genome shotgun (WGS) entry which is preliminary data.</text>
</comment>
<dbReference type="InterPro" id="IPR058163">
    <property type="entry name" value="LysR-type_TF_proteobact-type"/>
</dbReference>
<accession>A0A3A3FP81</accession>
<dbReference type="GO" id="GO:0006351">
    <property type="term" value="P:DNA-templated transcription"/>
    <property type="evidence" value="ECO:0007669"/>
    <property type="project" value="TreeGrafter"/>
</dbReference>
<dbReference type="Proteomes" id="UP000265955">
    <property type="component" value="Unassembled WGS sequence"/>
</dbReference>
<evidence type="ECO:0000256" key="1">
    <source>
        <dbReference type="ARBA" id="ARBA00009437"/>
    </source>
</evidence>
<organism evidence="6 7">
    <name type="scientific">Noviherbaspirillum saxi</name>
    <dbReference type="NCBI Taxonomy" id="2320863"/>
    <lineage>
        <taxon>Bacteria</taxon>
        <taxon>Pseudomonadati</taxon>
        <taxon>Pseudomonadota</taxon>
        <taxon>Betaproteobacteria</taxon>
        <taxon>Burkholderiales</taxon>
        <taxon>Oxalobacteraceae</taxon>
        <taxon>Noviherbaspirillum</taxon>
    </lineage>
</organism>
<proteinExistence type="inferred from homology"/>
<dbReference type="Gene3D" id="1.10.10.10">
    <property type="entry name" value="Winged helix-like DNA-binding domain superfamily/Winged helix DNA-binding domain"/>
    <property type="match status" value="1"/>
</dbReference>